<dbReference type="PANTHER" id="PTHR47539">
    <property type="entry name" value="PENTATRICOPEPTIDE REPEAT-CONTAINING PROTEIN OTP51, CHLOROPLASTIC"/>
    <property type="match status" value="1"/>
</dbReference>
<dbReference type="InterPro" id="IPR004860">
    <property type="entry name" value="LAGLIDADG_dom"/>
</dbReference>
<keyword evidence="2" id="KW-0540">Nuclease</keyword>
<reference evidence="2" key="1">
    <citation type="journal article" date="2014" name="BMC Evol. Biol.">
        <title>Chloroplast phylogenomic analysis resolves deep-level relationships within the green algal class Trebouxiophyceae.</title>
        <authorList>
            <person name="Lemieux C."/>
            <person name="Otis C."/>
            <person name="Turmel M."/>
        </authorList>
    </citation>
    <scope>NUCLEOTIDE SEQUENCE</scope>
</reference>
<dbReference type="InterPro" id="IPR052500">
    <property type="entry name" value="Chloro/Mito_RNA_Process"/>
</dbReference>
<keyword evidence="2" id="KW-0150">Chloroplast</keyword>
<dbReference type="GO" id="GO:0048564">
    <property type="term" value="P:photosystem I assembly"/>
    <property type="evidence" value="ECO:0007669"/>
    <property type="project" value="TreeGrafter"/>
</dbReference>
<dbReference type="Pfam" id="PF03161">
    <property type="entry name" value="LAGLIDADG_2"/>
    <property type="match status" value="1"/>
</dbReference>
<proteinExistence type="predicted"/>
<evidence type="ECO:0000259" key="1">
    <source>
        <dbReference type="Pfam" id="PF03161"/>
    </source>
</evidence>
<dbReference type="GO" id="GO:0045292">
    <property type="term" value="P:mRNA cis splicing, via spliceosome"/>
    <property type="evidence" value="ECO:0007669"/>
    <property type="project" value="TreeGrafter"/>
</dbReference>
<dbReference type="EMBL" id="KM462879">
    <property type="protein sequence ID" value="AIT94978.1"/>
    <property type="molecule type" value="Genomic_DNA"/>
</dbReference>
<sequence>MPRQSTKVSITRQQKEILLGILLGDAHIEVSPNGKSARLKIEQASKKRDYVEHLHQVFCDWSPGNIVAATNSNNIKFSTAFCTSILFYHSAFYGDEGRKVPRWIEHSFTSRSLAYLIMDDGGTKSKESKALYINVSGLPRREQESLCGILIRKFGLQAKVVKDRQYCRIFISGYSYEDLVALIDPYILPSLRYKIPPPRKGGISKASQEFGVLSDRKDKSLDETTELPKR</sequence>
<keyword evidence="2" id="KW-0934">Plastid</keyword>
<organism evidence="2">
    <name type="scientific">Paradoxia multiseta</name>
    <dbReference type="NCBI Taxonomy" id="249350"/>
    <lineage>
        <taxon>Eukaryota</taxon>
        <taxon>Viridiplantae</taxon>
        <taxon>Chlorophyta</taxon>
        <taxon>core chlorophytes</taxon>
        <taxon>Trebouxiophyceae</taxon>
        <taxon>Trebouxiophyceae incertae sedis</taxon>
        <taxon>Coccomyxaceae</taxon>
        <taxon>Paradoxia</taxon>
    </lineage>
</organism>
<keyword evidence="2" id="KW-0378">Hydrolase</keyword>
<dbReference type="PANTHER" id="PTHR47539:SF1">
    <property type="entry name" value="PENTATRICOPEPTIDE REPEAT-CONTAINING PROTEIN OTP51, CHLOROPLASTIC"/>
    <property type="match status" value="1"/>
</dbReference>
<evidence type="ECO:0000313" key="2">
    <source>
        <dbReference type="EMBL" id="AIT94978.1"/>
    </source>
</evidence>
<dbReference type="GO" id="GO:0004519">
    <property type="term" value="F:endonuclease activity"/>
    <property type="evidence" value="ECO:0007669"/>
    <property type="project" value="UniProtKB-KW"/>
</dbReference>
<dbReference type="RefSeq" id="YP_009106084.1">
    <property type="nucleotide sequence ID" value="NC_025540.1"/>
</dbReference>
<gene>
    <name evidence="2" type="primary">orf230</name>
</gene>
<dbReference type="SUPFAM" id="SSF55608">
    <property type="entry name" value="Homing endonucleases"/>
    <property type="match status" value="1"/>
</dbReference>
<dbReference type="GO" id="GO:0000373">
    <property type="term" value="P:Group II intron splicing"/>
    <property type="evidence" value="ECO:0007669"/>
    <property type="project" value="TreeGrafter"/>
</dbReference>
<dbReference type="InterPro" id="IPR027434">
    <property type="entry name" value="Homing_endonucl"/>
</dbReference>
<name>A0A097KP56_9CHLO</name>
<protein>
    <submittedName>
        <fullName evidence="2">Putative LAGLIDADG homing endonuclease</fullName>
    </submittedName>
</protein>
<geneLocation type="chloroplast" evidence="2"/>
<accession>A0A097KP56</accession>
<dbReference type="Gene3D" id="3.10.28.10">
    <property type="entry name" value="Homing endonucleases"/>
    <property type="match status" value="2"/>
</dbReference>
<dbReference type="GeneID" id="22160341"/>
<dbReference type="AlphaFoldDB" id="A0A097KP56"/>
<keyword evidence="2" id="KW-0255">Endonuclease</keyword>
<feature type="domain" description="Homing endonuclease LAGLIDADG" evidence="1">
    <location>
        <begin position="15"/>
        <end position="178"/>
    </location>
</feature>